<gene>
    <name evidence="2" type="ORF">ACX27_24250</name>
</gene>
<dbReference type="EMBL" id="CP012036">
    <property type="protein sequence ID" value="ALF55233.1"/>
    <property type="molecule type" value="Genomic_DNA"/>
</dbReference>
<evidence type="ECO:0000313" key="2">
    <source>
        <dbReference type="EMBL" id="ALF55233.1"/>
    </source>
</evidence>
<keyword evidence="1" id="KW-1133">Transmembrane helix</keyword>
<reference evidence="3" key="1">
    <citation type="submission" date="2015-07" db="EMBL/GenBank/DDBJ databases">
        <title>Genome Of Nitrogen-Fixing Cyanobacterium Nostoc piscinale CENA21 From Solimoes/Amazon River Floodplain Sediments And Comparative Genomics To Uncover Biosynthetic Natural Products Potential.</title>
        <authorList>
            <person name="Leao T.F."/>
            <person name="Leao P.N."/>
            <person name="Guimaraes P.I."/>
            <person name="de Melo A.G.C."/>
            <person name="Ramos R.T.J."/>
            <person name="Silva A."/>
            <person name="Fiore M.F."/>
            <person name="Schneider M.P.C."/>
        </authorList>
    </citation>
    <scope>NUCLEOTIDE SEQUENCE [LARGE SCALE GENOMIC DNA]</scope>
    <source>
        <strain evidence="3">CENA21</strain>
    </source>
</reference>
<evidence type="ECO:0000256" key="1">
    <source>
        <dbReference type="SAM" id="Phobius"/>
    </source>
</evidence>
<dbReference type="KEGG" id="npz:ACX27_24250"/>
<keyword evidence="1" id="KW-0812">Transmembrane</keyword>
<keyword evidence="3" id="KW-1185">Reference proteome</keyword>
<protein>
    <submittedName>
        <fullName evidence="2">Uncharacterized protein</fullName>
    </submittedName>
</protein>
<dbReference type="STRING" id="224013.ACX27_24250"/>
<feature type="transmembrane region" description="Helical" evidence="1">
    <location>
        <begin position="6"/>
        <end position="22"/>
    </location>
</feature>
<dbReference type="AlphaFoldDB" id="A0A0M3V687"/>
<reference evidence="2 3" key="2">
    <citation type="journal article" date="2016" name="Genome Announc.">
        <title>Draft Genome Sequence of the N2-Fixing Cyanobacterium Nostoc piscinale CENA21, Isolated from the Brazilian Amazon Floodplain.</title>
        <authorList>
            <person name="Leao T."/>
            <person name="Guimaraes P.I."/>
            <person name="de Melo A.G."/>
            <person name="Ramos R.T."/>
            <person name="Leao P.N."/>
            <person name="Silva A."/>
            <person name="Fiore M.F."/>
            <person name="Schneider M.P."/>
        </authorList>
    </citation>
    <scope>NUCLEOTIDE SEQUENCE [LARGE SCALE GENOMIC DNA]</scope>
    <source>
        <strain evidence="2 3">CENA21</strain>
    </source>
</reference>
<accession>A0A0M3V687</accession>
<evidence type="ECO:0000313" key="3">
    <source>
        <dbReference type="Proteomes" id="UP000062645"/>
    </source>
</evidence>
<keyword evidence="1" id="KW-0472">Membrane</keyword>
<sequence length="64" mass="7643">MVKSQILIIFIFFNLYLNFKLIKKIIKTLLRFKISEDIIGKTVNINFSNSNYTWLSTNIVMIVW</sequence>
<dbReference type="Proteomes" id="UP000062645">
    <property type="component" value="Chromosome"/>
</dbReference>
<proteinExistence type="predicted"/>
<organism evidence="2 3">
    <name type="scientific">Nostoc piscinale CENA21</name>
    <dbReference type="NCBI Taxonomy" id="224013"/>
    <lineage>
        <taxon>Bacteria</taxon>
        <taxon>Bacillati</taxon>
        <taxon>Cyanobacteriota</taxon>
        <taxon>Cyanophyceae</taxon>
        <taxon>Nostocales</taxon>
        <taxon>Nostocaceae</taxon>
        <taxon>Nostoc</taxon>
    </lineage>
</organism>
<dbReference type="PATRIC" id="fig|224013.5.peg.5819"/>
<name>A0A0M3V687_9NOSO</name>